<protein>
    <submittedName>
        <fullName evidence="3">Disease resistance protein (TIR-NBS-LRR class)</fullName>
    </submittedName>
</protein>
<dbReference type="Gene3D" id="3.40.50.300">
    <property type="entry name" value="P-loop containing nucleotide triphosphate hydrolases"/>
    <property type="match status" value="1"/>
</dbReference>
<evidence type="ECO:0000313" key="4">
    <source>
        <dbReference type="Proteomes" id="UP000236291"/>
    </source>
</evidence>
<dbReference type="Proteomes" id="UP000236291">
    <property type="component" value="Unassembled WGS sequence"/>
</dbReference>
<dbReference type="GO" id="GO:0043531">
    <property type="term" value="F:ADP binding"/>
    <property type="evidence" value="ECO:0007669"/>
    <property type="project" value="InterPro"/>
</dbReference>
<dbReference type="PROSITE" id="PS50104">
    <property type="entry name" value="TIR"/>
    <property type="match status" value="1"/>
</dbReference>
<dbReference type="Pfam" id="PF00931">
    <property type="entry name" value="NB-ARC"/>
    <property type="match status" value="1"/>
</dbReference>
<dbReference type="InterPro" id="IPR035897">
    <property type="entry name" value="Toll_tir_struct_dom_sf"/>
</dbReference>
<dbReference type="InterPro" id="IPR042197">
    <property type="entry name" value="Apaf_helical"/>
</dbReference>
<dbReference type="SUPFAM" id="SSF52200">
    <property type="entry name" value="Toll/Interleukin receptor TIR domain"/>
    <property type="match status" value="1"/>
</dbReference>
<dbReference type="Gene3D" id="1.10.8.430">
    <property type="entry name" value="Helical domain of apoptotic protease-activating factors"/>
    <property type="match status" value="1"/>
</dbReference>
<dbReference type="Pfam" id="PF01582">
    <property type="entry name" value="TIR"/>
    <property type="match status" value="1"/>
</dbReference>
<sequence>MANHDHFTHDVFLSFRGATRYSFTDHLYHSLLRRGINVFRDDQKLKIGDEIGPSLLQAIEDSRISIVILCKDYASSSWCLDELVKIVDCYENHGKLVIVIFYKVEPSDVRHQKKSYREAMMKHEKRFGKKSEKVKAWKFALNRVCALSGLHCTDDIYESEFIDKIVKKISDKLPPMPLQIKHLVGLDSRFEQVKSFFDIEADEVRILGIYGAGGIGKTTFALDIYNKIRRQFEAASFLANIREKSNERTSGMEDLQKTLLSEMGEETQTMFGSTFRGSSEIKGRLAQKRVLLILDDVDSVKQLKSLAGGHDWFGSGSRIIVTTRDKDVLKKHDVKIKTYKLEELNHHESMELFCWHAFNMSRPVDNFANISSHAISYAKGIPLALRVIGSNLKGLSIEECDIEIQRYRMVPDAEIQGGKDGIMLKGY</sequence>
<dbReference type="GO" id="GO:0007165">
    <property type="term" value="P:signal transduction"/>
    <property type="evidence" value="ECO:0007669"/>
    <property type="project" value="InterPro"/>
</dbReference>
<dbReference type="PANTHER" id="PTHR11017:SF252">
    <property type="entry name" value="RESISTANCE PROTEIN (TIR-NBS-LRR CLASS), PUTATIVE-RELATED"/>
    <property type="match status" value="1"/>
</dbReference>
<dbReference type="PANTHER" id="PTHR11017">
    <property type="entry name" value="LEUCINE-RICH REPEAT-CONTAINING PROTEIN"/>
    <property type="match status" value="1"/>
</dbReference>
<dbReference type="InterPro" id="IPR002182">
    <property type="entry name" value="NB-ARC"/>
</dbReference>
<dbReference type="GO" id="GO:0006952">
    <property type="term" value="P:defense response"/>
    <property type="evidence" value="ECO:0007669"/>
    <property type="project" value="InterPro"/>
</dbReference>
<proteinExistence type="predicted"/>
<name>A0A2K3LC01_TRIPR</name>
<dbReference type="AlphaFoldDB" id="A0A2K3LC01"/>
<comment type="caution">
    <text evidence="3">The sequence shown here is derived from an EMBL/GenBank/DDBJ whole genome shotgun (WGS) entry which is preliminary data.</text>
</comment>
<reference evidence="3 4" key="2">
    <citation type="journal article" date="2017" name="Front. Plant Sci.">
        <title>Gene Classification and Mining of Molecular Markers Useful in Red Clover (Trifolium pratense) Breeding.</title>
        <authorList>
            <person name="Istvanek J."/>
            <person name="Dluhosova J."/>
            <person name="Dluhos P."/>
            <person name="Patkova L."/>
            <person name="Nedelnik J."/>
            <person name="Repkova J."/>
        </authorList>
    </citation>
    <scope>NUCLEOTIDE SEQUENCE [LARGE SCALE GENOMIC DNA]</scope>
    <source>
        <strain evidence="4">cv. Tatra</strain>
        <tissue evidence="3">Young leaves</tissue>
    </source>
</reference>
<dbReference type="InterPro" id="IPR000157">
    <property type="entry name" value="TIR_dom"/>
</dbReference>
<organism evidence="3 4">
    <name type="scientific">Trifolium pratense</name>
    <name type="common">Red clover</name>
    <dbReference type="NCBI Taxonomy" id="57577"/>
    <lineage>
        <taxon>Eukaryota</taxon>
        <taxon>Viridiplantae</taxon>
        <taxon>Streptophyta</taxon>
        <taxon>Embryophyta</taxon>
        <taxon>Tracheophyta</taxon>
        <taxon>Spermatophyta</taxon>
        <taxon>Magnoliopsida</taxon>
        <taxon>eudicotyledons</taxon>
        <taxon>Gunneridae</taxon>
        <taxon>Pentapetalae</taxon>
        <taxon>rosids</taxon>
        <taxon>fabids</taxon>
        <taxon>Fabales</taxon>
        <taxon>Fabaceae</taxon>
        <taxon>Papilionoideae</taxon>
        <taxon>50 kb inversion clade</taxon>
        <taxon>NPAAA clade</taxon>
        <taxon>Hologalegina</taxon>
        <taxon>IRL clade</taxon>
        <taxon>Trifolieae</taxon>
        <taxon>Trifolium</taxon>
    </lineage>
</organism>
<dbReference type="PRINTS" id="PR00364">
    <property type="entry name" value="DISEASERSIST"/>
</dbReference>
<evidence type="ECO:0000259" key="2">
    <source>
        <dbReference type="PROSITE" id="PS50104"/>
    </source>
</evidence>
<feature type="domain" description="TIR" evidence="2">
    <location>
        <begin position="7"/>
        <end position="173"/>
    </location>
</feature>
<dbReference type="SMART" id="SM00255">
    <property type="entry name" value="TIR"/>
    <property type="match status" value="1"/>
</dbReference>
<evidence type="ECO:0000313" key="3">
    <source>
        <dbReference type="EMBL" id="PNX76034.1"/>
    </source>
</evidence>
<dbReference type="InterPro" id="IPR044974">
    <property type="entry name" value="Disease_R_plants"/>
</dbReference>
<keyword evidence="1" id="KW-0520">NAD</keyword>
<evidence type="ECO:0000256" key="1">
    <source>
        <dbReference type="ARBA" id="ARBA00023027"/>
    </source>
</evidence>
<dbReference type="InterPro" id="IPR027417">
    <property type="entry name" value="P-loop_NTPase"/>
</dbReference>
<reference evidence="3 4" key="1">
    <citation type="journal article" date="2014" name="Am. J. Bot.">
        <title>Genome assembly and annotation for red clover (Trifolium pratense; Fabaceae).</title>
        <authorList>
            <person name="Istvanek J."/>
            <person name="Jaros M."/>
            <person name="Krenek A."/>
            <person name="Repkova J."/>
        </authorList>
    </citation>
    <scope>NUCLEOTIDE SEQUENCE [LARGE SCALE GENOMIC DNA]</scope>
    <source>
        <strain evidence="4">cv. Tatra</strain>
        <tissue evidence="3">Young leaves</tissue>
    </source>
</reference>
<accession>A0A2K3LC01</accession>
<dbReference type="SUPFAM" id="SSF52540">
    <property type="entry name" value="P-loop containing nucleoside triphosphate hydrolases"/>
    <property type="match status" value="1"/>
</dbReference>
<dbReference type="FunFam" id="3.40.50.10140:FF:000007">
    <property type="entry name" value="Disease resistance protein (TIR-NBS-LRR class)"/>
    <property type="match status" value="1"/>
</dbReference>
<gene>
    <name evidence="3" type="ORF">L195_g031979</name>
</gene>
<dbReference type="Gene3D" id="3.40.50.10140">
    <property type="entry name" value="Toll/interleukin-1 receptor homology (TIR) domain"/>
    <property type="match status" value="1"/>
</dbReference>
<dbReference type="EMBL" id="ASHM01030009">
    <property type="protein sequence ID" value="PNX76034.1"/>
    <property type="molecule type" value="Genomic_DNA"/>
</dbReference>